<evidence type="ECO:0000256" key="7">
    <source>
        <dbReference type="ARBA" id="ARBA00022824"/>
    </source>
</evidence>
<dbReference type="Pfam" id="PF00067">
    <property type="entry name" value="p450"/>
    <property type="match status" value="1"/>
</dbReference>
<dbReference type="CDD" id="cd11056">
    <property type="entry name" value="CYP6-like"/>
    <property type="match status" value="1"/>
</dbReference>
<feature type="binding site" description="axial binding residue" evidence="13">
    <location>
        <position position="441"/>
    </location>
    <ligand>
        <name>heme</name>
        <dbReference type="ChEBI" id="CHEBI:30413"/>
    </ligand>
    <ligandPart>
        <name>Fe</name>
        <dbReference type="ChEBI" id="CHEBI:18248"/>
    </ligandPart>
</feature>
<protein>
    <recommendedName>
        <fullName evidence="17">Cytochrome P450</fullName>
    </recommendedName>
</protein>
<dbReference type="PANTHER" id="PTHR24292">
    <property type="entry name" value="CYTOCHROME P450"/>
    <property type="match status" value="1"/>
</dbReference>
<dbReference type="Gene3D" id="1.10.630.10">
    <property type="entry name" value="Cytochrome P450"/>
    <property type="match status" value="1"/>
</dbReference>
<dbReference type="InterPro" id="IPR017972">
    <property type="entry name" value="Cyt_P450_CS"/>
</dbReference>
<evidence type="ECO:0008006" key="17">
    <source>
        <dbReference type="Google" id="ProtNLM"/>
    </source>
</evidence>
<accession>A0A5N4B280</accession>
<name>A0A5N4B280_PHOPY</name>
<evidence type="ECO:0000256" key="9">
    <source>
        <dbReference type="ARBA" id="ARBA00023002"/>
    </source>
</evidence>
<dbReference type="PROSITE" id="PS00086">
    <property type="entry name" value="CYTOCHROME_P450"/>
    <property type="match status" value="1"/>
</dbReference>
<evidence type="ECO:0000256" key="5">
    <source>
        <dbReference type="ARBA" id="ARBA00022617"/>
    </source>
</evidence>
<keyword evidence="10 13" id="KW-0408">Iron</keyword>
<comment type="subcellular location">
    <subcellularLocation>
        <location evidence="3">Endoplasmic reticulum membrane</location>
        <topology evidence="3">Peripheral membrane protein</topology>
    </subcellularLocation>
    <subcellularLocation>
        <location evidence="2">Microsome membrane</location>
        <topology evidence="2">Peripheral membrane protein</topology>
    </subcellularLocation>
</comment>
<dbReference type="GO" id="GO:0020037">
    <property type="term" value="F:heme binding"/>
    <property type="evidence" value="ECO:0007669"/>
    <property type="project" value="InterPro"/>
</dbReference>
<evidence type="ECO:0000256" key="3">
    <source>
        <dbReference type="ARBA" id="ARBA00004406"/>
    </source>
</evidence>
<dbReference type="GO" id="GO:0004497">
    <property type="term" value="F:monooxygenase activity"/>
    <property type="evidence" value="ECO:0007669"/>
    <property type="project" value="UniProtKB-KW"/>
</dbReference>
<dbReference type="AlphaFoldDB" id="A0A5N4B280"/>
<evidence type="ECO:0000256" key="8">
    <source>
        <dbReference type="ARBA" id="ARBA00022848"/>
    </source>
</evidence>
<proteinExistence type="inferred from homology"/>
<dbReference type="FunFam" id="1.10.630.10:FF:000042">
    <property type="entry name" value="Cytochrome P450"/>
    <property type="match status" value="1"/>
</dbReference>
<organism evidence="15 16">
    <name type="scientific">Photinus pyralis</name>
    <name type="common">Common eastern firefly</name>
    <name type="synonym">Lampyris pyralis</name>
    <dbReference type="NCBI Taxonomy" id="7054"/>
    <lineage>
        <taxon>Eukaryota</taxon>
        <taxon>Metazoa</taxon>
        <taxon>Ecdysozoa</taxon>
        <taxon>Arthropoda</taxon>
        <taxon>Hexapoda</taxon>
        <taxon>Insecta</taxon>
        <taxon>Pterygota</taxon>
        <taxon>Neoptera</taxon>
        <taxon>Endopterygota</taxon>
        <taxon>Coleoptera</taxon>
        <taxon>Polyphaga</taxon>
        <taxon>Elateriformia</taxon>
        <taxon>Elateroidea</taxon>
        <taxon>Lampyridae</taxon>
        <taxon>Lampyrinae</taxon>
        <taxon>Photinus</taxon>
    </lineage>
</organism>
<evidence type="ECO:0000256" key="14">
    <source>
        <dbReference type="RuleBase" id="RU000461"/>
    </source>
</evidence>
<comment type="cofactor">
    <cofactor evidence="1 13">
        <name>heme</name>
        <dbReference type="ChEBI" id="CHEBI:30413"/>
    </cofactor>
</comment>
<dbReference type="PANTHER" id="PTHR24292:SF100">
    <property type="entry name" value="CYTOCHROME P450 6A16, ISOFORM B-RELATED"/>
    <property type="match status" value="1"/>
</dbReference>
<keyword evidence="5 13" id="KW-0349">Heme</keyword>
<evidence type="ECO:0000313" key="16">
    <source>
        <dbReference type="Proteomes" id="UP000327044"/>
    </source>
</evidence>
<evidence type="ECO:0000256" key="12">
    <source>
        <dbReference type="ARBA" id="ARBA00023136"/>
    </source>
</evidence>
<keyword evidence="7" id="KW-0256">Endoplasmic reticulum</keyword>
<keyword evidence="11 14" id="KW-0503">Monooxygenase</keyword>
<dbReference type="InterPro" id="IPR050476">
    <property type="entry name" value="Insect_CytP450_Detox"/>
</dbReference>
<dbReference type="InParanoid" id="A0A5N4B280"/>
<dbReference type="PRINTS" id="PR00385">
    <property type="entry name" value="P450"/>
</dbReference>
<evidence type="ECO:0000256" key="11">
    <source>
        <dbReference type="ARBA" id="ARBA00023033"/>
    </source>
</evidence>
<gene>
    <name evidence="15" type="ORF">PPYR_00598</name>
</gene>
<keyword evidence="9 14" id="KW-0560">Oxidoreductase</keyword>
<evidence type="ECO:0000256" key="2">
    <source>
        <dbReference type="ARBA" id="ARBA00004174"/>
    </source>
</evidence>
<dbReference type="SUPFAM" id="SSF48264">
    <property type="entry name" value="Cytochrome P450"/>
    <property type="match status" value="1"/>
</dbReference>
<keyword evidence="12" id="KW-0472">Membrane</keyword>
<dbReference type="GO" id="GO:0016705">
    <property type="term" value="F:oxidoreductase activity, acting on paired donors, with incorporation or reduction of molecular oxygen"/>
    <property type="evidence" value="ECO:0007669"/>
    <property type="project" value="InterPro"/>
</dbReference>
<comment type="caution">
    <text evidence="15">The sequence shown here is derived from an EMBL/GenBank/DDBJ whole genome shotgun (WGS) entry which is preliminary data.</text>
</comment>
<dbReference type="InterPro" id="IPR001128">
    <property type="entry name" value="Cyt_P450"/>
</dbReference>
<comment type="similarity">
    <text evidence="4 14">Belongs to the cytochrome P450 family.</text>
</comment>
<keyword evidence="6 13" id="KW-0479">Metal-binding</keyword>
<evidence type="ECO:0000256" key="6">
    <source>
        <dbReference type="ARBA" id="ARBA00022723"/>
    </source>
</evidence>
<dbReference type="OrthoDB" id="2789670at2759"/>
<dbReference type="InterPro" id="IPR002401">
    <property type="entry name" value="Cyt_P450_E_grp-I"/>
</dbReference>
<dbReference type="GO" id="GO:0005789">
    <property type="term" value="C:endoplasmic reticulum membrane"/>
    <property type="evidence" value="ECO:0007669"/>
    <property type="project" value="UniProtKB-SubCell"/>
</dbReference>
<keyword evidence="16" id="KW-1185">Reference proteome</keyword>
<reference evidence="15 16" key="1">
    <citation type="journal article" date="2018" name="Elife">
        <title>Firefly genomes illuminate parallel origins of bioluminescence in beetles.</title>
        <authorList>
            <person name="Fallon T.R."/>
            <person name="Lower S.E."/>
            <person name="Chang C.H."/>
            <person name="Bessho-Uehara M."/>
            <person name="Martin G.J."/>
            <person name="Bewick A.J."/>
            <person name="Behringer M."/>
            <person name="Debat H.J."/>
            <person name="Wong I."/>
            <person name="Day J.C."/>
            <person name="Suvorov A."/>
            <person name="Silva C.J."/>
            <person name="Stanger-Hall K.F."/>
            <person name="Hall D.W."/>
            <person name="Schmitz R.J."/>
            <person name="Nelson D.R."/>
            <person name="Lewis S.M."/>
            <person name="Shigenobu S."/>
            <person name="Bybee S.M."/>
            <person name="Larracuente A.M."/>
            <person name="Oba Y."/>
            <person name="Weng J.K."/>
        </authorList>
    </citation>
    <scope>NUCLEOTIDE SEQUENCE [LARGE SCALE GENOMIC DNA]</scope>
    <source>
        <strain evidence="15">1611_PpyrPB1</strain>
        <tissue evidence="15">Whole body</tissue>
    </source>
</reference>
<evidence type="ECO:0000256" key="13">
    <source>
        <dbReference type="PIRSR" id="PIRSR602401-1"/>
    </source>
</evidence>
<dbReference type="GO" id="GO:0005506">
    <property type="term" value="F:iron ion binding"/>
    <property type="evidence" value="ECO:0007669"/>
    <property type="project" value="InterPro"/>
</dbReference>
<sequence>MLTVLVVILALAFIFKIHVRNKYSYWQTKKIPYVQPHFPLGNAENPFSRKRHFGEWLQMLYRTFREQNTKLAGIYIGTSPYYFPVDPDVIKCIIQTDFHHFPDRGFYYNEKDDPLSAHLCVIGGEKWKNLRAMLTPTFTSGKMRMMFDTLLKCTDPMEKSMSEVGEKGLPVDIKDVAARFTTDVVGSCAFGLECNSFESVDAAFRVHGRKIFSPRTKMETLKILFLTASPVWGRRLGLSLFPKESTEFFFNIVKQTVEYRRGNGIHRNDILQILMEVGESDGEHSLTIAEIAAQAFGFFVAGFETSSTTMSFFLYELALNADLQQKVRDEIKLVLGKHAGKVTYEAIMEMKFMDQVISETLRKYPPLSFLTRQCVKNYRHPSHDVEIKTGDMILISLLALHRDPEYFPDPETFDPERFSDENKNSIRPFSYIPFGGGPRGCLGVRFGRLQTKVGLTCLLKNYSFSLNPKSRIPLTFDKYSFILSAEKPIFLNIEKLHAGRA</sequence>
<dbReference type="InterPro" id="IPR036396">
    <property type="entry name" value="Cyt_P450_sf"/>
</dbReference>
<evidence type="ECO:0000256" key="4">
    <source>
        <dbReference type="ARBA" id="ARBA00010617"/>
    </source>
</evidence>
<dbReference type="Proteomes" id="UP000327044">
    <property type="component" value="Unassembled WGS sequence"/>
</dbReference>
<dbReference type="EMBL" id="VVIM01000001">
    <property type="protein sequence ID" value="KAB0803628.1"/>
    <property type="molecule type" value="Genomic_DNA"/>
</dbReference>
<evidence type="ECO:0000256" key="10">
    <source>
        <dbReference type="ARBA" id="ARBA00023004"/>
    </source>
</evidence>
<evidence type="ECO:0000256" key="1">
    <source>
        <dbReference type="ARBA" id="ARBA00001971"/>
    </source>
</evidence>
<dbReference type="FunCoup" id="A0A5N4B280">
    <property type="interactions" value="317"/>
</dbReference>
<dbReference type="PRINTS" id="PR00463">
    <property type="entry name" value="EP450I"/>
</dbReference>
<evidence type="ECO:0000313" key="15">
    <source>
        <dbReference type="EMBL" id="KAB0803628.1"/>
    </source>
</evidence>
<keyword evidence="8" id="KW-0492">Microsome</keyword>